<feature type="domain" description="N-terminal" evidence="1">
    <location>
        <begin position="15"/>
        <end position="137"/>
    </location>
</feature>
<feature type="domain" description="Polyvalent protein metallopeptidase" evidence="2">
    <location>
        <begin position="164"/>
        <end position="286"/>
    </location>
</feature>
<gene>
    <name evidence="3" type="ORF">ACFOOT_01880</name>
</gene>
<dbReference type="RefSeq" id="WP_191325018.1">
    <property type="nucleotide sequence ID" value="NZ_BMZP01000013.1"/>
</dbReference>
<dbReference type="Proteomes" id="UP001595683">
    <property type="component" value="Unassembled WGS sequence"/>
</dbReference>
<protein>
    <submittedName>
        <fullName evidence="3">ArdC family protein</fullName>
    </submittedName>
</protein>
<evidence type="ECO:0000259" key="2">
    <source>
        <dbReference type="Pfam" id="PF18818"/>
    </source>
</evidence>
<organism evidence="3 4">
    <name type="scientific">Novosphingobium pokkalii</name>
    <dbReference type="NCBI Taxonomy" id="1770194"/>
    <lineage>
        <taxon>Bacteria</taxon>
        <taxon>Pseudomonadati</taxon>
        <taxon>Pseudomonadota</taxon>
        <taxon>Alphaproteobacteria</taxon>
        <taxon>Sphingomonadales</taxon>
        <taxon>Sphingomonadaceae</taxon>
        <taxon>Novosphingobium</taxon>
    </lineage>
</organism>
<name>A0ABV7UYI5_9SPHN</name>
<sequence>MENHSRAQGAGQRRNIYAEITDRILSELEAGRVPWVQPWATATAAVGMPFNAVSGRRYSGINILSLWHAIAERRFAGHGFVTFRQARELGGFVRRGEVGTDIIYTRRVATRDERRNAADEGREARATIPFLRHFTVFALEQCDGLPPDLAGAALPHDPALIVPAADALIRATAADFRIGGPSAFYNPTHDYVQVPRPQDFFEPINWHRTAFHELAHWSGHPSRLDRDQAGAFGSPEYGREELVAEMAGAFVCASLGIRPTVRHSDYLGSWLDILREDNRAILRAASAASRAADYLLGFQVKPSNKGTAA</sequence>
<reference evidence="4" key="1">
    <citation type="journal article" date="2019" name="Int. J. Syst. Evol. Microbiol.">
        <title>The Global Catalogue of Microorganisms (GCM) 10K type strain sequencing project: providing services to taxonomists for standard genome sequencing and annotation.</title>
        <authorList>
            <consortium name="The Broad Institute Genomics Platform"/>
            <consortium name="The Broad Institute Genome Sequencing Center for Infectious Disease"/>
            <person name="Wu L."/>
            <person name="Ma J."/>
        </authorList>
    </citation>
    <scope>NUCLEOTIDE SEQUENCE [LARGE SCALE GENOMIC DNA]</scope>
    <source>
        <strain evidence="4">KCTC 42224</strain>
    </source>
</reference>
<dbReference type="Pfam" id="PF08401">
    <property type="entry name" value="ArdcN"/>
    <property type="match status" value="1"/>
</dbReference>
<dbReference type="Pfam" id="PF18818">
    <property type="entry name" value="MPTase-PolyVal"/>
    <property type="match status" value="1"/>
</dbReference>
<dbReference type="EMBL" id="JBHRYE010000003">
    <property type="protein sequence ID" value="MFC3670164.1"/>
    <property type="molecule type" value="Genomic_DNA"/>
</dbReference>
<comment type="caution">
    <text evidence="3">The sequence shown here is derived from an EMBL/GenBank/DDBJ whole genome shotgun (WGS) entry which is preliminary data.</text>
</comment>
<dbReference type="InterPro" id="IPR017113">
    <property type="entry name" value="Antirestriction_ArdC"/>
</dbReference>
<proteinExistence type="predicted"/>
<dbReference type="InterPro" id="IPR041459">
    <property type="entry name" value="MPTase-PolyVal"/>
</dbReference>
<dbReference type="InterPro" id="IPR013610">
    <property type="entry name" value="ArdC_N"/>
</dbReference>
<accession>A0ABV7UYI5</accession>
<keyword evidence="4" id="KW-1185">Reference proteome</keyword>
<dbReference type="PIRSF" id="PIRSF037112">
    <property type="entry name" value="Antirestriction_ArdC"/>
    <property type="match status" value="1"/>
</dbReference>
<evidence type="ECO:0000313" key="3">
    <source>
        <dbReference type="EMBL" id="MFC3670164.1"/>
    </source>
</evidence>
<evidence type="ECO:0000259" key="1">
    <source>
        <dbReference type="Pfam" id="PF08401"/>
    </source>
</evidence>
<evidence type="ECO:0000313" key="4">
    <source>
        <dbReference type="Proteomes" id="UP001595683"/>
    </source>
</evidence>